<evidence type="ECO:0000259" key="1">
    <source>
        <dbReference type="Pfam" id="PF18942"/>
    </source>
</evidence>
<sequence>MKNIFIKPILLVVFAAGIITSCVKEDFDEPTNPLKTYEMTPTKTVEDINAAATTTPTEYTGNDIIEAYVTSSDKNGNFYKTVSFQTIPTTGNPVGFSIPIDDVSLFIEGFNPGRKVYIKLEGLYIAKVFGSMQIGYPFEGSIGRIPVNKWRDHLFPSATVVSEDSMTRTLTLDAAYTDANQNTLIDLEPVQFNDGSINRTYYDVDSGGGATNHLLVATNGGTGISRIIRFSSFAPFTGNTVPFGSGKIRGVLSKYNSDFQFMVRYETDIRLTQERVIPHGTLPFNETFTTDWNNWSKVSVLGAQNWTLNASNGNPGRCADMNGFSGGAKENDDWLISPILDFSSLTTATLNFDSARPFSGNALEVYVSTNYLAGLPSTATWTKITANVATGTAWLNSGNISLNSYAGKNNVRIAFRYTSTNTAAAQWRVDNVKVN</sequence>
<dbReference type="EMBL" id="BAABIP010000007">
    <property type="protein sequence ID" value="GAA4760671.1"/>
    <property type="molecule type" value="Genomic_DNA"/>
</dbReference>
<name>A0ABP8ZP99_9FLAO</name>
<proteinExistence type="predicted"/>
<reference evidence="3" key="1">
    <citation type="journal article" date="2019" name="Int. J. Syst. Evol. Microbiol.">
        <title>The Global Catalogue of Microorganisms (GCM) 10K type strain sequencing project: providing services to taxonomists for standard genome sequencing and annotation.</title>
        <authorList>
            <consortium name="The Broad Institute Genomics Platform"/>
            <consortium name="The Broad Institute Genome Sequencing Center for Infectious Disease"/>
            <person name="Wu L."/>
            <person name="Ma J."/>
        </authorList>
    </citation>
    <scope>NUCLEOTIDE SEQUENCE [LARGE SCALE GENOMIC DNA]</scope>
    <source>
        <strain evidence="3">JCM 18198</strain>
    </source>
</reference>
<dbReference type="PROSITE" id="PS51257">
    <property type="entry name" value="PROKAR_LIPOPROTEIN"/>
    <property type="match status" value="1"/>
</dbReference>
<dbReference type="Proteomes" id="UP001500141">
    <property type="component" value="Unassembled WGS sequence"/>
</dbReference>
<dbReference type="NCBIfam" id="NF038128">
    <property type="entry name" value="choice_anch_J"/>
    <property type="match status" value="1"/>
</dbReference>
<accession>A0ABP8ZP99</accession>
<dbReference type="Gene3D" id="2.60.120.200">
    <property type="match status" value="1"/>
</dbReference>
<evidence type="ECO:0000313" key="3">
    <source>
        <dbReference type="Proteomes" id="UP001500141"/>
    </source>
</evidence>
<evidence type="ECO:0000313" key="2">
    <source>
        <dbReference type="EMBL" id="GAA4760671.1"/>
    </source>
</evidence>
<feature type="domain" description="DUF5689" evidence="1">
    <location>
        <begin position="41"/>
        <end position="269"/>
    </location>
</feature>
<dbReference type="InterPro" id="IPR043744">
    <property type="entry name" value="DUF5689"/>
</dbReference>
<comment type="caution">
    <text evidence="2">The sequence shown here is derived from an EMBL/GenBank/DDBJ whole genome shotgun (WGS) entry which is preliminary data.</text>
</comment>
<gene>
    <name evidence="2" type="ORF">GCM10023230_06990</name>
</gene>
<dbReference type="Pfam" id="PF18942">
    <property type="entry name" value="DUF5689"/>
    <property type="match status" value="1"/>
</dbReference>
<protein>
    <submittedName>
        <fullName evidence="2">DUF5689 domain-containing protein</fullName>
    </submittedName>
</protein>
<dbReference type="RefSeq" id="WP_264544128.1">
    <property type="nucleotide sequence ID" value="NZ_BAABIP010000007.1"/>
</dbReference>
<keyword evidence="3" id="KW-1185">Reference proteome</keyword>
<organism evidence="2 3">
    <name type="scientific">Flavobacterium hankyongi</name>
    <dbReference type="NCBI Taxonomy" id="1176532"/>
    <lineage>
        <taxon>Bacteria</taxon>
        <taxon>Pseudomonadati</taxon>
        <taxon>Bacteroidota</taxon>
        <taxon>Flavobacteriia</taxon>
        <taxon>Flavobacteriales</taxon>
        <taxon>Flavobacteriaceae</taxon>
        <taxon>Flavobacterium</taxon>
    </lineage>
</organism>